<evidence type="ECO:0000259" key="5">
    <source>
        <dbReference type="Pfam" id="PF21719"/>
    </source>
</evidence>
<dbReference type="GO" id="GO:0005737">
    <property type="term" value="C:cytoplasm"/>
    <property type="evidence" value="ECO:0007669"/>
    <property type="project" value="TreeGrafter"/>
</dbReference>
<dbReference type="Pfam" id="PF21719">
    <property type="entry name" value="MIOS_a-sol"/>
    <property type="match status" value="1"/>
</dbReference>
<dbReference type="FunFam" id="2.130.10.10:FF:001167">
    <property type="entry name" value="Uncharacterized protein"/>
    <property type="match status" value="1"/>
</dbReference>
<accession>A0A5N6TIG4</accession>
<feature type="domain" description="MIOS-like alpha-solenoid" evidence="5">
    <location>
        <begin position="473"/>
        <end position="703"/>
    </location>
</feature>
<dbReference type="InterPro" id="IPR036322">
    <property type="entry name" value="WD40_repeat_dom_sf"/>
</dbReference>
<dbReference type="PANTHER" id="PTHR16453">
    <property type="entry name" value="WD40 DOMAIN-CONTAINING PROTEIN MIO FAMILY MEMBER"/>
    <property type="match status" value="1"/>
</dbReference>
<dbReference type="InterPro" id="IPR015943">
    <property type="entry name" value="WD40/YVTN_repeat-like_dom_sf"/>
</dbReference>
<dbReference type="InterPro" id="IPR001680">
    <property type="entry name" value="WD40_rpt"/>
</dbReference>
<evidence type="ECO:0000313" key="6">
    <source>
        <dbReference type="EMBL" id="KAE8146117.1"/>
    </source>
</evidence>
<dbReference type="GO" id="GO:1904263">
    <property type="term" value="P:positive regulation of TORC1 signaling"/>
    <property type="evidence" value="ECO:0007669"/>
    <property type="project" value="TreeGrafter"/>
</dbReference>
<dbReference type="PANTHER" id="PTHR16453:SF9">
    <property type="entry name" value="GATOR COMPLEX PROTEIN MIOS"/>
    <property type="match status" value="1"/>
</dbReference>
<evidence type="ECO:0000256" key="3">
    <source>
        <dbReference type="ARBA" id="ARBA00022737"/>
    </source>
</evidence>
<dbReference type="OrthoDB" id="341486at2759"/>
<dbReference type="InterPro" id="IPR031488">
    <property type="entry name" value="Zn_ribbon_mio"/>
</dbReference>
<sequence>MDTAIRWSPFSSAAEQRFLSVDVAGKAFRLCKVTSFDGQNLEHEVLSAHTKVPAFRAFDWSPSDESLVAVGQSSGDATILRMSGESPESYSFPIRHQRYCNAVAFSTHGLLAAGLDRVRNDFCLNVWDVNQRLAMRGVKGYVEPLRKLASSEPITSVKFFKDQPDTLVAGVKGQFVRIYDLREGPGNPSLQFPTRCVHGLAIDWLDENYIASSLTSNDPTICIWDRRVGPRYTAPGVVATNTLETGQPGPALEFKNVTAPKSSIWSLRFSRTKRGCLGVLANTGHFKTYDIVKEYLPEEYRSSVDETFGQGSSNNYPEQIYTKYVRDIYSPFNHPSRGYAESERVVSFDFLNMSPTNEPTAITLSGDGRITINTTKPPAPPVRLSSQGLLIRGTSAEESGFSMITPLPTEGLRVSEILEELRERIQGPPSRETPPIKPVSSREARERILSPEAPGNLITAEEALTLLTVNRLRCKEGYLFDASRNQRILADDPCLQGFWDWVERARNDSANDSMIASGLDLNYMGVYDIWNNDLGKTSDTRHLDHDIRPDMNKAIMEVVKEQLNLPETKGCETNAPEHRRLCLRLCGAAQLYRDLEEQVKTLSAENQHTKAAALAVFQDEPKLAYLALRSHEPTQAHKLLAMAIAGAAKGDSDPDWEDTCAEIAKELTDPYARAILALVSKGDWHSVIDETTLPLKYRIEVALRWLPDHELTEYINATTSEAILQGDIEGILLTGLGHSAINLFQSYIQKFNDVQTPVLAMSHTVPRFINNHPNRDRFEAWRETYRWQINSWKLQLERARFDVGSRKFAVTWDGRKLIAPPRQQVSLTCNYCTRPLTQHDASSQLSPSTTGEVVHHTPGNPLGTSAMSGMVCPRCGRHMPRCGVCTLWLGSPDPISKASLAADAAQQSSKPTQAELMRRFIVFCINCNHGFHAHHAREWFMKHRFCPVADCNCICDR</sequence>
<dbReference type="Proteomes" id="UP000325780">
    <property type="component" value="Unassembled WGS sequence"/>
</dbReference>
<protein>
    <submittedName>
        <fullName evidence="6">WD40 repeat-like protein</fullName>
    </submittedName>
</protein>
<keyword evidence="3" id="KW-0677">Repeat</keyword>
<evidence type="ECO:0000256" key="2">
    <source>
        <dbReference type="ARBA" id="ARBA00022574"/>
    </source>
</evidence>
<dbReference type="InterPro" id="IPR037593">
    <property type="entry name" value="MIOS/Sea4"/>
</dbReference>
<dbReference type="AlphaFoldDB" id="A0A5N6TIG4"/>
<gene>
    <name evidence="6" type="ORF">BDV25DRAFT_163096</name>
</gene>
<comment type="similarity">
    <text evidence="1">Belongs to the WD repeat mio family.</text>
</comment>
<dbReference type="Gene3D" id="2.130.10.10">
    <property type="entry name" value="YVTN repeat-like/Quinoprotein amine dehydrogenase"/>
    <property type="match status" value="1"/>
</dbReference>
<feature type="domain" description="GATOR2 complex protein MIO zinc-ribbon like" evidence="4">
    <location>
        <begin position="829"/>
        <end position="956"/>
    </location>
</feature>
<proteinExistence type="inferred from homology"/>
<dbReference type="InterPro" id="IPR049092">
    <property type="entry name" value="MIOS_a-sol"/>
</dbReference>
<reference evidence="6 7" key="1">
    <citation type="submission" date="2019-04" db="EMBL/GenBank/DDBJ databases">
        <title>Friends and foes A comparative genomics study of 23 Aspergillus species from section Flavi.</title>
        <authorList>
            <consortium name="DOE Joint Genome Institute"/>
            <person name="Kjaerbolling I."/>
            <person name="Vesth T."/>
            <person name="Frisvad J.C."/>
            <person name="Nybo J.L."/>
            <person name="Theobald S."/>
            <person name="Kildgaard S."/>
            <person name="Isbrandt T."/>
            <person name="Kuo A."/>
            <person name="Sato A."/>
            <person name="Lyhne E.K."/>
            <person name="Kogle M.E."/>
            <person name="Wiebenga A."/>
            <person name="Kun R.S."/>
            <person name="Lubbers R.J."/>
            <person name="Makela M.R."/>
            <person name="Barry K."/>
            <person name="Chovatia M."/>
            <person name="Clum A."/>
            <person name="Daum C."/>
            <person name="Haridas S."/>
            <person name="He G."/>
            <person name="LaButti K."/>
            <person name="Lipzen A."/>
            <person name="Mondo S."/>
            <person name="Riley R."/>
            <person name="Salamov A."/>
            <person name="Simmons B.A."/>
            <person name="Magnuson J.K."/>
            <person name="Henrissat B."/>
            <person name="Mortensen U.H."/>
            <person name="Larsen T.O."/>
            <person name="Devries R.P."/>
            <person name="Grigoriev I.V."/>
            <person name="Machida M."/>
            <person name="Baker S.E."/>
            <person name="Andersen M.R."/>
        </authorList>
    </citation>
    <scope>NUCLEOTIDE SEQUENCE [LARGE SCALE GENOMIC DNA]</scope>
    <source>
        <strain evidence="6 7">IBT 18842</strain>
    </source>
</reference>
<evidence type="ECO:0000313" key="7">
    <source>
        <dbReference type="Proteomes" id="UP000325780"/>
    </source>
</evidence>
<organism evidence="6 7">
    <name type="scientific">Aspergillus avenaceus</name>
    <dbReference type="NCBI Taxonomy" id="36643"/>
    <lineage>
        <taxon>Eukaryota</taxon>
        <taxon>Fungi</taxon>
        <taxon>Dikarya</taxon>
        <taxon>Ascomycota</taxon>
        <taxon>Pezizomycotina</taxon>
        <taxon>Eurotiomycetes</taxon>
        <taxon>Eurotiomycetidae</taxon>
        <taxon>Eurotiales</taxon>
        <taxon>Aspergillaceae</taxon>
        <taxon>Aspergillus</taxon>
        <taxon>Aspergillus subgen. Circumdati</taxon>
    </lineage>
</organism>
<dbReference type="SMART" id="SM00320">
    <property type="entry name" value="WD40"/>
    <property type="match status" value="5"/>
</dbReference>
<dbReference type="Pfam" id="PF17034">
    <property type="entry name" value="zinc_ribbon_16"/>
    <property type="match status" value="1"/>
</dbReference>
<name>A0A5N6TIG4_ASPAV</name>
<dbReference type="SUPFAM" id="SSF50978">
    <property type="entry name" value="WD40 repeat-like"/>
    <property type="match status" value="1"/>
</dbReference>
<evidence type="ECO:0000259" key="4">
    <source>
        <dbReference type="Pfam" id="PF17034"/>
    </source>
</evidence>
<evidence type="ECO:0000256" key="1">
    <source>
        <dbReference type="ARBA" id="ARBA00009713"/>
    </source>
</evidence>
<dbReference type="CDD" id="cd16691">
    <property type="entry name" value="mRING-H2-C3H3C2_Mio"/>
    <property type="match status" value="1"/>
</dbReference>
<keyword evidence="7" id="KW-1185">Reference proteome</keyword>
<keyword evidence="2" id="KW-0853">WD repeat</keyword>
<dbReference type="EMBL" id="ML742285">
    <property type="protein sequence ID" value="KAE8146117.1"/>
    <property type="molecule type" value="Genomic_DNA"/>
</dbReference>